<keyword evidence="9" id="KW-1185">Reference proteome</keyword>
<dbReference type="GO" id="GO:0016020">
    <property type="term" value="C:membrane"/>
    <property type="evidence" value="ECO:0007669"/>
    <property type="project" value="UniProtKB-SubCell"/>
</dbReference>
<dbReference type="InterPro" id="IPR052337">
    <property type="entry name" value="SAT4-like"/>
</dbReference>
<organism evidence="8 9">
    <name type="scientific">Didymella pomorum</name>
    <dbReference type="NCBI Taxonomy" id="749634"/>
    <lineage>
        <taxon>Eukaryota</taxon>
        <taxon>Fungi</taxon>
        <taxon>Dikarya</taxon>
        <taxon>Ascomycota</taxon>
        <taxon>Pezizomycotina</taxon>
        <taxon>Dothideomycetes</taxon>
        <taxon>Pleosporomycetidae</taxon>
        <taxon>Pleosporales</taxon>
        <taxon>Pleosporineae</taxon>
        <taxon>Didymellaceae</taxon>
        <taxon>Didymella</taxon>
    </lineage>
</organism>
<keyword evidence="4 6" id="KW-0472">Membrane</keyword>
<evidence type="ECO:0000259" key="7">
    <source>
        <dbReference type="Pfam" id="PF20684"/>
    </source>
</evidence>
<comment type="subcellular location">
    <subcellularLocation>
        <location evidence="1">Membrane</location>
        <topology evidence="1">Multi-pass membrane protein</topology>
    </subcellularLocation>
</comment>
<name>A0A9W8ZC91_9PLEO</name>
<feature type="domain" description="Rhodopsin" evidence="7">
    <location>
        <begin position="25"/>
        <end position="207"/>
    </location>
</feature>
<comment type="similarity">
    <text evidence="5">Belongs to the SAT4 family.</text>
</comment>
<comment type="caution">
    <text evidence="8">The sequence shown here is derived from an EMBL/GenBank/DDBJ whole genome shotgun (WGS) entry which is preliminary data.</text>
</comment>
<gene>
    <name evidence="8" type="ORF">N0V91_006738</name>
</gene>
<evidence type="ECO:0000256" key="2">
    <source>
        <dbReference type="ARBA" id="ARBA00022692"/>
    </source>
</evidence>
<dbReference type="InterPro" id="IPR049326">
    <property type="entry name" value="Rhodopsin_dom_fungi"/>
</dbReference>
<feature type="transmembrane region" description="Helical" evidence="6">
    <location>
        <begin position="132"/>
        <end position="154"/>
    </location>
</feature>
<dbReference type="OrthoDB" id="3934549at2759"/>
<evidence type="ECO:0000313" key="9">
    <source>
        <dbReference type="Proteomes" id="UP001140510"/>
    </source>
</evidence>
<reference evidence="8" key="1">
    <citation type="submission" date="2022-10" db="EMBL/GenBank/DDBJ databases">
        <title>Tapping the CABI collections for fungal endophytes: first genome assemblies for Collariella, Neodidymelliopsis, Ascochyta clinopodiicola, Didymella pomorum, Didymosphaeria variabile, Neocosmospora piperis and Neocucurbitaria cava.</title>
        <authorList>
            <person name="Hill R."/>
        </authorList>
    </citation>
    <scope>NUCLEOTIDE SEQUENCE</scope>
    <source>
        <strain evidence="8">IMI 355091</strain>
    </source>
</reference>
<protein>
    <recommendedName>
        <fullName evidence="7">Rhodopsin domain-containing protein</fullName>
    </recommendedName>
</protein>
<evidence type="ECO:0000256" key="4">
    <source>
        <dbReference type="ARBA" id="ARBA00023136"/>
    </source>
</evidence>
<keyword evidence="2 6" id="KW-0812">Transmembrane</keyword>
<feature type="transmembrane region" description="Helical" evidence="6">
    <location>
        <begin position="46"/>
        <end position="76"/>
    </location>
</feature>
<dbReference type="PANTHER" id="PTHR33048:SF57">
    <property type="entry name" value="INTEGRAL MEMBRANE PROTEIN-RELATED"/>
    <property type="match status" value="1"/>
</dbReference>
<evidence type="ECO:0000256" key="1">
    <source>
        <dbReference type="ARBA" id="ARBA00004141"/>
    </source>
</evidence>
<dbReference type="Pfam" id="PF20684">
    <property type="entry name" value="Fung_rhodopsin"/>
    <property type="match status" value="1"/>
</dbReference>
<dbReference type="PANTHER" id="PTHR33048">
    <property type="entry name" value="PTH11-LIKE INTEGRAL MEMBRANE PROTEIN (AFU_ORTHOLOGUE AFUA_5G11245)"/>
    <property type="match status" value="1"/>
</dbReference>
<accession>A0A9W8ZC91</accession>
<evidence type="ECO:0000256" key="6">
    <source>
        <dbReference type="SAM" id="Phobius"/>
    </source>
</evidence>
<keyword evidence="3 6" id="KW-1133">Transmembrane helix</keyword>
<evidence type="ECO:0000313" key="8">
    <source>
        <dbReference type="EMBL" id="KAJ4403162.1"/>
    </source>
</evidence>
<dbReference type="Proteomes" id="UP001140510">
    <property type="component" value="Unassembled WGS sequence"/>
</dbReference>
<feature type="transmembrane region" description="Helical" evidence="6">
    <location>
        <begin position="88"/>
        <end position="111"/>
    </location>
</feature>
<evidence type="ECO:0000256" key="5">
    <source>
        <dbReference type="ARBA" id="ARBA00038359"/>
    </source>
</evidence>
<dbReference type="EMBL" id="JAPEVA010000054">
    <property type="protein sequence ID" value="KAJ4403162.1"/>
    <property type="molecule type" value="Genomic_DNA"/>
</dbReference>
<sequence>MVLPIENNGQLGLLAASAISIFIATVFVVLRLIAKHMGTRIDYSDYCIVVALGIMTFALLWNATVCFSKLSVLLMYTALIPNVSLTRWARAIGLFIILWNVGNILGGLLICRPLARNWDFAIPGTCGSQINYYFSMGVINIITDIFLIALPMPYLYRLNLETRKKALSMALLSIGVGTWVITIYRQTLLPDLDFADMTYSGVLATVLSEDSTTLTKKGRKSRFDTLNDNSSEIQLQPVKPEHEVKVSAVSDTRSKRSFSMVDPGGITIDRKWEVRTD</sequence>
<dbReference type="AlphaFoldDB" id="A0A9W8ZC91"/>
<feature type="transmembrane region" description="Helical" evidence="6">
    <location>
        <begin position="12"/>
        <end position="34"/>
    </location>
</feature>
<feature type="transmembrane region" description="Helical" evidence="6">
    <location>
        <begin position="166"/>
        <end position="184"/>
    </location>
</feature>
<proteinExistence type="inferred from homology"/>
<evidence type="ECO:0000256" key="3">
    <source>
        <dbReference type="ARBA" id="ARBA00022989"/>
    </source>
</evidence>